<evidence type="ECO:0000256" key="1">
    <source>
        <dbReference type="ARBA" id="ARBA00004240"/>
    </source>
</evidence>
<dbReference type="SUPFAM" id="SSF74650">
    <property type="entry name" value="Galactose mutarotase-like"/>
    <property type="match status" value="1"/>
</dbReference>
<evidence type="ECO:0000256" key="9">
    <source>
        <dbReference type="ARBA" id="ARBA00042895"/>
    </source>
</evidence>
<dbReference type="InterPro" id="IPR011013">
    <property type="entry name" value="Gal_mutarotase_sf_dom"/>
</dbReference>
<evidence type="ECO:0000256" key="5">
    <source>
        <dbReference type="ARBA" id="ARBA00022801"/>
    </source>
</evidence>
<evidence type="ECO:0000259" key="11">
    <source>
        <dbReference type="Pfam" id="PF01055"/>
    </source>
</evidence>
<dbReference type="CDD" id="cd06603">
    <property type="entry name" value="GH31_GANC_GANAB_alpha"/>
    <property type="match status" value="1"/>
</dbReference>
<sequence>MTGFTVQVNDEANKQTNRFVLTADPFRVDVYSGDQLVMVGNQRGLFNFEHYRPKPQGLFAKTISNMAKWFMSNSEGDTNADECTESCWEEQFKSSTDSKPNGPMSVGMDFTFVDFDHVYGIPSHADSFALRNTKGTTDPYRLYNVDIFEYEVNSPMSLYGAYPLMIAHSAKPLTVGLFWLNPSETWIDIESSNSGITGLISNLVSEQKPNKLTHWISETGMIDVFFLLGPSVSRVMEQNAQLFGTTNLPPIYSIGYHQCRWNYFSQEEVADVDTKADMYDIPMDAIWLDIEYTEGRSKKYFTWDPVTFSDHVSLIKNLTSKGRRLITIIDPHLKKESNYATYDESVANNYLMKDAKEDKEFEGWCWPGNSVWPDYLNPVVRDWWADKFDPKHFPGCEDCIVDIWNDMNEPSVFSGPEITAPRDIKHIGDVEHRELHNMYGLLMTQSTYSGLVKHRSNLRPFILTRSFFTGSQRSAAVWTGDNMSKWEHLKISIPMLLSHSVTGISFIGADIAGFFFNPESEEIVIRWYQASVFHPFMRAHAHLDTKRREPWVYPDFTRNAIRDVIRTRYTYLPYMYQLFRENERNGMPPMRPLWMQFPTDSKTLSIETSYLLGSNLLVAPVLDKEINSLEIYLPTDAHEPTNWLNVWTHKVFAGGQSHVFDVDIRSLPIFQRSGSIIPKRERLRRAAVLAVNDPISLQIFLNPNGEATGSIYLDDGQSFDYRTKNAFIEGTFHFSKRILNYSFESGKPDANPAWLERVTIFGYPSKPNRILAQMASDSSKQTQLAFKYNAEDKTVVIRKPSFTFGQNWQIKIM</sequence>
<dbReference type="CDD" id="cd14752">
    <property type="entry name" value="GH31_N"/>
    <property type="match status" value="1"/>
</dbReference>
<evidence type="ECO:0000256" key="2">
    <source>
        <dbReference type="ARBA" id="ARBA00004833"/>
    </source>
</evidence>
<proteinExistence type="inferred from homology"/>
<dbReference type="OMA" id="HWALGYH"/>
<dbReference type="GO" id="GO:0005975">
    <property type="term" value="P:carbohydrate metabolic process"/>
    <property type="evidence" value="ECO:0007669"/>
    <property type="project" value="InterPro"/>
</dbReference>
<accession>A0A9Q0M1E6</accession>
<feature type="domain" description="Glycoside hydrolase family 31 N-terminal" evidence="12">
    <location>
        <begin position="16"/>
        <end position="188"/>
    </location>
</feature>
<protein>
    <recommendedName>
        <fullName evidence="9">Glucosidase II subunit alpha</fullName>
    </recommendedName>
</protein>
<dbReference type="InterPro" id="IPR017853">
    <property type="entry name" value="GH"/>
</dbReference>
<evidence type="ECO:0000256" key="7">
    <source>
        <dbReference type="ARBA" id="ARBA00023180"/>
    </source>
</evidence>
<keyword evidence="8 10" id="KW-0326">Glycosidase</keyword>
<dbReference type="Gene3D" id="3.20.20.80">
    <property type="entry name" value="Glycosidases"/>
    <property type="match status" value="2"/>
</dbReference>
<keyword evidence="6" id="KW-0256">Endoplasmic reticulum</keyword>
<evidence type="ECO:0000259" key="12">
    <source>
        <dbReference type="Pfam" id="PF13802"/>
    </source>
</evidence>
<organism evidence="14 15">
    <name type="scientific">Blomia tropicalis</name>
    <name type="common">Mite</name>
    <dbReference type="NCBI Taxonomy" id="40697"/>
    <lineage>
        <taxon>Eukaryota</taxon>
        <taxon>Metazoa</taxon>
        <taxon>Ecdysozoa</taxon>
        <taxon>Arthropoda</taxon>
        <taxon>Chelicerata</taxon>
        <taxon>Arachnida</taxon>
        <taxon>Acari</taxon>
        <taxon>Acariformes</taxon>
        <taxon>Sarcoptiformes</taxon>
        <taxon>Astigmata</taxon>
        <taxon>Glycyphagoidea</taxon>
        <taxon>Echimyopodidae</taxon>
        <taxon>Blomia</taxon>
    </lineage>
</organism>
<name>A0A9Q0M1E6_BLOTA</name>
<dbReference type="Proteomes" id="UP001142055">
    <property type="component" value="Chromosome 3"/>
</dbReference>
<dbReference type="Pfam" id="PF13802">
    <property type="entry name" value="Gal_mutarotas_2"/>
    <property type="match status" value="1"/>
</dbReference>
<dbReference type="GO" id="GO:0030246">
    <property type="term" value="F:carbohydrate binding"/>
    <property type="evidence" value="ECO:0007669"/>
    <property type="project" value="InterPro"/>
</dbReference>
<dbReference type="GO" id="GO:0090599">
    <property type="term" value="F:alpha-glucosidase activity"/>
    <property type="evidence" value="ECO:0007669"/>
    <property type="project" value="TreeGrafter"/>
</dbReference>
<evidence type="ECO:0000313" key="14">
    <source>
        <dbReference type="EMBL" id="KAJ6217291.1"/>
    </source>
</evidence>
<dbReference type="GO" id="GO:0005783">
    <property type="term" value="C:endoplasmic reticulum"/>
    <property type="evidence" value="ECO:0007669"/>
    <property type="project" value="UniProtKB-SubCell"/>
</dbReference>
<dbReference type="Pfam" id="PF01055">
    <property type="entry name" value="Glyco_hydro_31_2nd"/>
    <property type="match status" value="1"/>
</dbReference>
<dbReference type="PANTHER" id="PTHR22762">
    <property type="entry name" value="ALPHA-GLUCOSIDASE"/>
    <property type="match status" value="1"/>
</dbReference>
<comment type="caution">
    <text evidence="14">The sequence shown here is derived from an EMBL/GenBank/DDBJ whole genome shotgun (WGS) entry which is preliminary data.</text>
</comment>
<keyword evidence="5 10" id="KW-0378">Hydrolase</keyword>
<evidence type="ECO:0000313" key="15">
    <source>
        <dbReference type="Proteomes" id="UP001142055"/>
    </source>
</evidence>
<dbReference type="SUPFAM" id="SSF51445">
    <property type="entry name" value="(Trans)glycosidases"/>
    <property type="match status" value="1"/>
</dbReference>
<dbReference type="InterPro" id="IPR025887">
    <property type="entry name" value="Glyco_hydro_31_N_dom"/>
</dbReference>
<dbReference type="Pfam" id="PF21365">
    <property type="entry name" value="Glyco_hydro_31_3rd"/>
    <property type="match status" value="1"/>
</dbReference>
<comment type="subcellular location">
    <subcellularLocation>
        <location evidence="1">Endoplasmic reticulum</location>
    </subcellularLocation>
</comment>
<dbReference type="AlphaFoldDB" id="A0A9Q0M1E6"/>
<evidence type="ECO:0000256" key="10">
    <source>
        <dbReference type="RuleBase" id="RU361185"/>
    </source>
</evidence>
<keyword evidence="4" id="KW-0732">Signal</keyword>
<evidence type="ECO:0000256" key="6">
    <source>
        <dbReference type="ARBA" id="ARBA00022824"/>
    </source>
</evidence>
<dbReference type="EMBL" id="JAPWDV010000003">
    <property type="protein sequence ID" value="KAJ6217291.1"/>
    <property type="molecule type" value="Genomic_DNA"/>
</dbReference>
<dbReference type="Gene3D" id="2.60.40.1760">
    <property type="entry name" value="glycosyl hydrolase (family 31)"/>
    <property type="match status" value="1"/>
</dbReference>
<feature type="domain" description="Glycosyl hydrolase family 31 C-terminal" evidence="13">
    <location>
        <begin position="586"/>
        <end position="677"/>
    </location>
</feature>
<dbReference type="Gene3D" id="2.60.40.1180">
    <property type="entry name" value="Golgi alpha-mannosidase II"/>
    <property type="match status" value="2"/>
</dbReference>
<dbReference type="InterPro" id="IPR048395">
    <property type="entry name" value="Glyco_hydro_31_C"/>
</dbReference>
<evidence type="ECO:0000256" key="3">
    <source>
        <dbReference type="ARBA" id="ARBA00007806"/>
    </source>
</evidence>
<comment type="similarity">
    <text evidence="3 10">Belongs to the glycosyl hydrolase 31 family.</text>
</comment>
<reference evidence="14" key="1">
    <citation type="submission" date="2022-12" db="EMBL/GenBank/DDBJ databases">
        <title>Genome assemblies of Blomia tropicalis.</title>
        <authorList>
            <person name="Cui Y."/>
        </authorList>
    </citation>
    <scope>NUCLEOTIDE SEQUENCE</scope>
    <source>
        <tissue evidence="14">Adult mites</tissue>
    </source>
</reference>
<keyword evidence="7" id="KW-0325">Glycoprotein</keyword>
<dbReference type="GO" id="GO:0006491">
    <property type="term" value="P:N-glycan processing"/>
    <property type="evidence" value="ECO:0007669"/>
    <property type="project" value="TreeGrafter"/>
</dbReference>
<evidence type="ECO:0000256" key="4">
    <source>
        <dbReference type="ARBA" id="ARBA00022729"/>
    </source>
</evidence>
<evidence type="ECO:0000259" key="13">
    <source>
        <dbReference type="Pfam" id="PF21365"/>
    </source>
</evidence>
<comment type="pathway">
    <text evidence="2">Glycan metabolism; N-glycan metabolism.</text>
</comment>
<evidence type="ECO:0000256" key="8">
    <source>
        <dbReference type="ARBA" id="ARBA00023295"/>
    </source>
</evidence>
<feature type="domain" description="Glycoside hydrolase family 31 TIM barrel" evidence="11">
    <location>
        <begin position="247"/>
        <end position="578"/>
    </location>
</feature>
<gene>
    <name evidence="14" type="ORF">RDWZM_008448</name>
</gene>
<keyword evidence="15" id="KW-1185">Reference proteome</keyword>
<dbReference type="PANTHER" id="PTHR22762:SF54">
    <property type="entry name" value="BCDNA.GH04962"/>
    <property type="match status" value="1"/>
</dbReference>
<dbReference type="InterPro" id="IPR000322">
    <property type="entry name" value="Glyco_hydro_31_TIM"/>
</dbReference>
<dbReference type="InterPro" id="IPR013780">
    <property type="entry name" value="Glyco_hydro_b"/>
</dbReference>
<dbReference type="SUPFAM" id="SSF51011">
    <property type="entry name" value="Glycosyl hydrolase domain"/>
    <property type="match status" value="1"/>
</dbReference>